<dbReference type="PROSITE" id="PS51007">
    <property type="entry name" value="CYTC"/>
    <property type="match status" value="1"/>
</dbReference>
<evidence type="ECO:0000313" key="10">
    <source>
        <dbReference type="Proteomes" id="UP000540989"/>
    </source>
</evidence>
<evidence type="ECO:0000313" key="9">
    <source>
        <dbReference type="EMBL" id="MBB5056739.1"/>
    </source>
</evidence>
<dbReference type="EMBL" id="JACHIP010000002">
    <property type="protein sequence ID" value="MBB5056739.1"/>
    <property type="molecule type" value="Genomic_DNA"/>
</dbReference>
<accession>A0A7W7ZB97</accession>
<dbReference type="Pfam" id="PF00034">
    <property type="entry name" value="Cytochrom_C"/>
    <property type="match status" value="1"/>
</dbReference>
<dbReference type="RefSeq" id="WP_184214882.1">
    <property type="nucleotide sequence ID" value="NZ_JACHIP010000002.1"/>
</dbReference>
<dbReference type="InterPro" id="IPR036909">
    <property type="entry name" value="Cyt_c-like_dom_sf"/>
</dbReference>
<organism evidence="9 10">
    <name type="scientific">Granulicella aggregans</name>
    <dbReference type="NCBI Taxonomy" id="474949"/>
    <lineage>
        <taxon>Bacteria</taxon>
        <taxon>Pseudomonadati</taxon>
        <taxon>Acidobacteriota</taxon>
        <taxon>Terriglobia</taxon>
        <taxon>Terriglobales</taxon>
        <taxon>Acidobacteriaceae</taxon>
        <taxon>Granulicella</taxon>
    </lineage>
</organism>
<dbReference type="Pfam" id="PF14376">
    <property type="entry name" value="Haem_bd"/>
    <property type="match status" value="1"/>
</dbReference>
<evidence type="ECO:0000256" key="3">
    <source>
        <dbReference type="ARBA" id="ARBA00022723"/>
    </source>
</evidence>
<keyword evidence="10" id="KW-1185">Reference proteome</keyword>
<dbReference type="InterPro" id="IPR009056">
    <property type="entry name" value="Cyt_c-like_dom"/>
</dbReference>
<dbReference type="GO" id="GO:0046872">
    <property type="term" value="F:metal ion binding"/>
    <property type="evidence" value="ECO:0007669"/>
    <property type="project" value="UniProtKB-KW"/>
</dbReference>
<proteinExistence type="predicted"/>
<keyword evidence="4" id="KW-0249">Electron transport</keyword>
<dbReference type="InterPro" id="IPR025992">
    <property type="entry name" value="Haem-bd"/>
</dbReference>
<dbReference type="Gene3D" id="1.10.760.10">
    <property type="entry name" value="Cytochrome c-like domain"/>
    <property type="match status" value="1"/>
</dbReference>
<feature type="signal peptide" evidence="7">
    <location>
        <begin position="1"/>
        <end position="21"/>
    </location>
</feature>
<feature type="chain" id="PRO_5031160654" evidence="7">
    <location>
        <begin position="22"/>
        <end position="256"/>
    </location>
</feature>
<comment type="caution">
    <text evidence="9">The sequence shown here is derived from an EMBL/GenBank/DDBJ whole genome shotgun (WGS) entry which is preliminary data.</text>
</comment>
<dbReference type="PRINTS" id="PR00604">
    <property type="entry name" value="CYTCHRMECIAB"/>
</dbReference>
<dbReference type="AlphaFoldDB" id="A0A7W7ZB97"/>
<evidence type="ECO:0000259" key="8">
    <source>
        <dbReference type="PROSITE" id="PS51007"/>
    </source>
</evidence>
<evidence type="ECO:0000256" key="2">
    <source>
        <dbReference type="ARBA" id="ARBA00022617"/>
    </source>
</evidence>
<keyword evidence="1" id="KW-0813">Transport</keyword>
<gene>
    <name evidence="9" type="ORF">HDF16_001424</name>
</gene>
<evidence type="ECO:0000256" key="5">
    <source>
        <dbReference type="ARBA" id="ARBA00023004"/>
    </source>
</evidence>
<evidence type="ECO:0000256" key="6">
    <source>
        <dbReference type="PROSITE-ProRule" id="PRU00433"/>
    </source>
</evidence>
<dbReference type="SUPFAM" id="SSF46626">
    <property type="entry name" value="Cytochrome c"/>
    <property type="match status" value="1"/>
</dbReference>
<reference evidence="9 10" key="1">
    <citation type="submission" date="2020-08" db="EMBL/GenBank/DDBJ databases">
        <title>Genomic Encyclopedia of Type Strains, Phase IV (KMG-V): Genome sequencing to study the core and pangenomes of soil and plant-associated prokaryotes.</title>
        <authorList>
            <person name="Whitman W."/>
        </authorList>
    </citation>
    <scope>NUCLEOTIDE SEQUENCE [LARGE SCALE GENOMIC DNA]</scope>
    <source>
        <strain evidence="9 10">M8UP14</strain>
    </source>
</reference>
<sequence>MSARIALLTCITALAASLLLARVHPLGDAGLFTPAPPTHHSSIPPQVDAILSSKCADCHSDYSRPHLYGRFAPVSWLMERDIVEGRRHLDLTAWDTYSPDKQQTLQSLILKETKSNDMPLPQYRFIHRNAAVTTTDLQTLTAWARGRNSIDQASATHIGDAAAGSMLFEKRCTGCHALEQSHEGPRLLGIVGKPAAQLPGFDYSAALKNAHIVWNETTLDRWLTDPDAFVPGNNMSFSVVKPQERKDLIQFLKETR</sequence>
<dbReference type="GO" id="GO:0020037">
    <property type="term" value="F:heme binding"/>
    <property type="evidence" value="ECO:0007669"/>
    <property type="project" value="InterPro"/>
</dbReference>
<keyword evidence="7" id="KW-0732">Signal</keyword>
<dbReference type="InterPro" id="IPR002327">
    <property type="entry name" value="Cyt_c_1A/1B"/>
</dbReference>
<dbReference type="GO" id="GO:0009055">
    <property type="term" value="F:electron transfer activity"/>
    <property type="evidence" value="ECO:0007669"/>
    <property type="project" value="InterPro"/>
</dbReference>
<feature type="domain" description="Cytochrome c" evidence="8">
    <location>
        <begin position="159"/>
        <end position="256"/>
    </location>
</feature>
<name>A0A7W7ZB97_9BACT</name>
<protein>
    <submittedName>
        <fullName evidence="9">Cytochrome c</fullName>
    </submittedName>
</protein>
<evidence type="ECO:0000256" key="1">
    <source>
        <dbReference type="ARBA" id="ARBA00022448"/>
    </source>
</evidence>
<dbReference type="Proteomes" id="UP000540989">
    <property type="component" value="Unassembled WGS sequence"/>
</dbReference>
<keyword evidence="5 6" id="KW-0408">Iron</keyword>
<evidence type="ECO:0000256" key="4">
    <source>
        <dbReference type="ARBA" id="ARBA00022982"/>
    </source>
</evidence>
<dbReference type="SMART" id="SM01235">
    <property type="entry name" value="Haem_bd"/>
    <property type="match status" value="1"/>
</dbReference>
<dbReference type="PANTHER" id="PTHR11961">
    <property type="entry name" value="CYTOCHROME C"/>
    <property type="match status" value="1"/>
</dbReference>
<keyword evidence="2 6" id="KW-0349">Heme</keyword>
<evidence type="ECO:0000256" key="7">
    <source>
        <dbReference type="SAM" id="SignalP"/>
    </source>
</evidence>
<keyword evidence="3 6" id="KW-0479">Metal-binding</keyword>